<name>A0ABP5DFA4_9MICO</name>
<organism evidence="1 2">
    <name type="scientific">Microbacterium pumilum</name>
    <dbReference type="NCBI Taxonomy" id="344165"/>
    <lineage>
        <taxon>Bacteria</taxon>
        <taxon>Bacillati</taxon>
        <taxon>Actinomycetota</taxon>
        <taxon>Actinomycetes</taxon>
        <taxon>Micrococcales</taxon>
        <taxon>Microbacteriaceae</taxon>
        <taxon>Microbacterium</taxon>
    </lineage>
</organism>
<comment type="caution">
    <text evidence="1">The sequence shown here is derived from an EMBL/GenBank/DDBJ whole genome shotgun (WGS) entry which is preliminary data.</text>
</comment>
<evidence type="ECO:0008006" key="3">
    <source>
        <dbReference type="Google" id="ProtNLM"/>
    </source>
</evidence>
<dbReference type="Proteomes" id="UP001500326">
    <property type="component" value="Unassembled WGS sequence"/>
</dbReference>
<proteinExistence type="predicted"/>
<sequence>MSNRRRSPVQNGYRVDFLRSRAWFARRARWFKREESLGHELVCVGCSRSASRADLELHHLDYAGVWFADGSWRAFERHSDLMPMHPLCHDVLHCLIDRDTVLARQRTRRDASLIALDRLRADLHHLTEES</sequence>
<evidence type="ECO:0000313" key="1">
    <source>
        <dbReference type="EMBL" id="GAA1979251.1"/>
    </source>
</evidence>
<dbReference type="EMBL" id="BAAAOH010000001">
    <property type="protein sequence ID" value="GAA1979251.1"/>
    <property type="molecule type" value="Genomic_DNA"/>
</dbReference>
<reference evidence="2" key="1">
    <citation type="journal article" date="2019" name="Int. J. Syst. Evol. Microbiol.">
        <title>The Global Catalogue of Microorganisms (GCM) 10K type strain sequencing project: providing services to taxonomists for standard genome sequencing and annotation.</title>
        <authorList>
            <consortium name="The Broad Institute Genomics Platform"/>
            <consortium name="The Broad Institute Genome Sequencing Center for Infectious Disease"/>
            <person name="Wu L."/>
            <person name="Ma J."/>
        </authorList>
    </citation>
    <scope>NUCLEOTIDE SEQUENCE [LARGE SCALE GENOMIC DNA]</scope>
    <source>
        <strain evidence="2">JCM 14902</strain>
    </source>
</reference>
<protein>
    <recommendedName>
        <fullName evidence="3">HNH endonuclease</fullName>
    </recommendedName>
</protein>
<gene>
    <name evidence="1" type="ORF">GCM10009777_10730</name>
</gene>
<evidence type="ECO:0000313" key="2">
    <source>
        <dbReference type="Proteomes" id="UP001500326"/>
    </source>
</evidence>
<accession>A0ABP5DFA4</accession>
<keyword evidence="2" id="KW-1185">Reference proteome</keyword>